<sequence length="68" mass="7937">MLRRWDTVLLTSYRESTLHDLLARLREIADTRHQYVSSSTSLRLEHSEAGLQGSFETNTVLVSPKYHY</sequence>
<gene>
    <name evidence="1" type="ORF">K431DRAFT_287081</name>
</gene>
<comment type="caution">
    <text evidence="1">The sequence shown here is derived from an EMBL/GenBank/DDBJ whole genome shotgun (WGS) entry which is preliminary data.</text>
</comment>
<evidence type="ECO:0000313" key="1">
    <source>
        <dbReference type="EMBL" id="KAF2719053.1"/>
    </source>
</evidence>
<dbReference type="AlphaFoldDB" id="A0A9P4UMQ7"/>
<dbReference type="Proteomes" id="UP000799441">
    <property type="component" value="Unassembled WGS sequence"/>
</dbReference>
<reference evidence="1" key="1">
    <citation type="journal article" date="2020" name="Stud. Mycol.">
        <title>101 Dothideomycetes genomes: a test case for predicting lifestyles and emergence of pathogens.</title>
        <authorList>
            <person name="Haridas S."/>
            <person name="Albert R."/>
            <person name="Binder M."/>
            <person name="Bloem J."/>
            <person name="Labutti K."/>
            <person name="Salamov A."/>
            <person name="Andreopoulos B."/>
            <person name="Baker S."/>
            <person name="Barry K."/>
            <person name="Bills G."/>
            <person name="Bluhm B."/>
            <person name="Cannon C."/>
            <person name="Castanera R."/>
            <person name="Culley D."/>
            <person name="Daum C."/>
            <person name="Ezra D."/>
            <person name="Gonzalez J."/>
            <person name="Henrissat B."/>
            <person name="Kuo A."/>
            <person name="Liang C."/>
            <person name="Lipzen A."/>
            <person name="Lutzoni F."/>
            <person name="Magnuson J."/>
            <person name="Mondo S."/>
            <person name="Nolan M."/>
            <person name="Ohm R."/>
            <person name="Pangilinan J."/>
            <person name="Park H.-J."/>
            <person name="Ramirez L."/>
            <person name="Alfaro M."/>
            <person name="Sun H."/>
            <person name="Tritt A."/>
            <person name="Yoshinaga Y."/>
            <person name="Zwiers L.-H."/>
            <person name="Turgeon B."/>
            <person name="Goodwin S."/>
            <person name="Spatafora J."/>
            <person name="Crous P."/>
            <person name="Grigoriev I."/>
        </authorList>
    </citation>
    <scope>NUCLEOTIDE SEQUENCE</scope>
    <source>
        <strain evidence="1">CBS 116435</strain>
    </source>
</reference>
<name>A0A9P4UMQ7_9PEZI</name>
<evidence type="ECO:0000313" key="2">
    <source>
        <dbReference type="Proteomes" id="UP000799441"/>
    </source>
</evidence>
<keyword evidence="2" id="KW-1185">Reference proteome</keyword>
<accession>A0A9P4UMQ7</accession>
<protein>
    <submittedName>
        <fullName evidence="1">Uncharacterized protein</fullName>
    </submittedName>
</protein>
<dbReference type="EMBL" id="MU003816">
    <property type="protein sequence ID" value="KAF2719053.1"/>
    <property type="molecule type" value="Genomic_DNA"/>
</dbReference>
<proteinExistence type="predicted"/>
<organism evidence="1 2">
    <name type="scientific">Polychaeton citri CBS 116435</name>
    <dbReference type="NCBI Taxonomy" id="1314669"/>
    <lineage>
        <taxon>Eukaryota</taxon>
        <taxon>Fungi</taxon>
        <taxon>Dikarya</taxon>
        <taxon>Ascomycota</taxon>
        <taxon>Pezizomycotina</taxon>
        <taxon>Dothideomycetes</taxon>
        <taxon>Dothideomycetidae</taxon>
        <taxon>Capnodiales</taxon>
        <taxon>Capnodiaceae</taxon>
        <taxon>Polychaeton</taxon>
    </lineage>
</organism>